<keyword evidence="1" id="KW-1185">Reference proteome</keyword>
<accession>A0A915PX06</accession>
<evidence type="ECO:0000313" key="2">
    <source>
        <dbReference type="WBParaSite" id="sdigi.contig318.g7395.t1"/>
    </source>
</evidence>
<evidence type="ECO:0000313" key="1">
    <source>
        <dbReference type="Proteomes" id="UP000887581"/>
    </source>
</evidence>
<proteinExistence type="predicted"/>
<reference evidence="2" key="1">
    <citation type="submission" date="2022-11" db="UniProtKB">
        <authorList>
            <consortium name="WormBaseParasite"/>
        </authorList>
    </citation>
    <scope>IDENTIFICATION</scope>
</reference>
<protein>
    <submittedName>
        <fullName evidence="2">Uncharacterized protein</fullName>
    </submittedName>
</protein>
<name>A0A915PX06_9BILA</name>
<dbReference type="Proteomes" id="UP000887581">
    <property type="component" value="Unplaced"/>
</dbReference>
<organism evidence="1 2">
    <name type="scientific">Setaria digitata</name>
    <dbReference type="NCBI Taxonomy" id="48799"/>
    <lineage>
        <taxon>Eukaryota</taxon>
        <taxon>Metazoa</taxon>
        <taxon>Ecdysozoa</taxon>
        <taxon>Nematoda</taxon>
        <taxon>Chromadorea</taxon>
        <taxon>Rhabditida</taxon>
        <taxon>Spirurina</taxon>
        <taxon>Spiruromorpha</taxon>
        <taxon>Filarioidea</taxon>
        <taxon>Setariidae</taxon>
        <taxon>Setaria</taxon>
    </lineage>
</organism>
<dbReference type="AlphaFoldDB" id="A0A915PX06"/>
<dbReference type="WBParaSite" id="sdigi.contig318.g7395.t1">
    <property type="protein sequence ID" value="sdigi.contig318.g7395.t1"/>
    <property type="gene ID" value="sdigi.contig318.g7395"/>
</dbReference>
<sequence length="90" mass="9494">MASVHAAHDHAGAHGKKLVITPKNDSECAAANKLPAERRKFASSSKTIQEVQVWFVAPQIDGNNCACAKLTSSGGVVVAKMANYSKLSWG</sequence>